<dbReference type="GO" id="GO:0005886">
    <property type="term" value="C:plasma membrane"/>
    <property type="evidence" value="ECO:0007669"/>
    <property type="project" value="TreeGrafter"/>
</dbReference>
<keyword evidence="5 8" id="KW-0472">Membrane</keyword>
<dbReference type="KEGG" id="sre:PTSG_10886"/>
<dbReference type="Pfam" id="PF00520">
    <property type="entry name" value="Ion_trans"/>
    <property type="match status" value="1"/>
</dbReference>
<dbReference type="EMBL" id="GL832991">
    <property type="protein sequence ID" value="EGD80207.1"/>
    <property type="molecule type" value="Genomic_DNA"/>
</dbReference>
<feature type="domain" description="Ion transport" evidence="9">
    <location>
        <begin position="1069"/>
        <end position="1306"/>
    </location>
</feature>
<dbReference type="GeneID" id="16068796"/>
<feature type="compositionally biased region" description="Low complexity" evidence="7">
    <location>
        <begin position="777"/>
        <end position="830"/>
    </location>
</feature>
<dbReference type="OrthoDB" id="2377581at2759"/>
<evidence type="ECO:0000259" key="9">
    <source>
        <dbReference type="Pfam" id="PF00520"/>
    </source>
</evidence>
<protein>
    <recommendedName>
        <fullName evidence="9">Ion transport domain-containing protein</fullName>
    </recommendedName>
</protein>
<evidence type="ECO:0000256" key="3">
    <source>
        <dbReference type="ARBA" id="ARBA00022737"/>
    </source>
</evidence>
<evidence type="ECO:0000256" key="7">
    <source>
        <dbReference type="SAM" id="MobiDB-lite"/>
    </source>
</evidence>
<dbReference type="InterPro" id="IPR024862">
    <property type="entry name" value="TRPV"/>
</dbReference>
<dbReference type="GO" id="GO:0005216">
    <property type="term" value="F:monoatomic ion channel activity"/>
    <property type="evidence" value="ECO:0007669"/>
    <property type="project" value="InterPro"/>
</dbReference>
<keyword evidence="4 8" id="KW-1133">Transmembrane helix</keyword>
<proteinExistence type="predicted"/>
<dbReference type="PANTHER" id="PTHR10582:SF2">
    <property type="entry name" value="INACTIVE"/>
    <property type="match status" value="1"/>
</dbReference>
<accession>F2URA4</accession>
<name>F2URA4_SALR5</name>
<evidence type="ECO:0000256" key="8">
    <source>
        <dbReference type="SAM" id="Phobius"/>
    </source>
</evidence>
<dbReference type="GO" id="GO:0098703">
    <property type="term" value="P:calcium ion import across plasma membrane"/>
    <property type="evidence" value="ECO:0007669"/>
    <property type="project" value="TreeGrafter"/>
</dbReference>
<dbReference type="Gene3D" id="2.130.10.10">
    <property type="entry name" value="YVTN repeat-like/Quinoprotein amine dehydrogenase"/>
    <property type="match status" value="2"/>
</dbReference>
<evidence type="ECO:0000256" key="6">
    <source>
        <dbReference type="PROSITE-ProRule" id="PRU00221"/>
    </source>
</evidence>
<dbReference type="RefSeq" id="XP_004988269.1">
    <property type="nucleotide sequence ID" value="XM_004988212.1"/>
</dbReference>
<comment type="subcellular location">
    <subcellularLocation>
        <location evidence="1">Membrane</location>
        <topology evidence="1">Multi-pass membrane protein</topology>
    </subcellularLocation>
</comment>
<dbReference type="InParanoid" id="F2URA4"/>
<evidence type="ECO:0000256" key="4">
    <source>
        <dbReference type="ARBA" id="ARBA00022989"/>
    </source>
</evidence>
<dbReference type="InterPro" id="IPR001680">
    <property type="entry name" value="WD40_rpt"/>
</dbReference>
<gene>
    <name evidence="10" type="ORF">PTSG_10886</name>
</gene>
<sequence length="1411" mass="155396">MAFKELPKRGECAACPDNKSKAPVQLPRAHAASAARFDRNVHVELDQDSGSRERVDRIVVPAHAEFVYCYTFNPLKARSNGTRYHPNLRRVWLGTGKVEHLSADLEECIDLAFSPDTNCRRLLQVFDTAVAVWNPLAEQGIASQRPVLLQAVLPANARVDKELGDAFHLTQAVMTPSMDRVIAFGNTDFVFAWARDYINAIATTCDGRILALGIKDLSKPVGEGHLVRLHDLASMTELADLQGHTDVITALREVRTSSPGRAQWVCTASKDGTLKLWDTDRQECEATLAAVNPPFVQGYENTDIASGATVLPSPDGRFLVSRHPNATYLWDLARFECVKQLACHGACAWLPGSKHLIGMSGQTLLTFAAQGVQEAERPRVVWNGSDCGALCLTHDEQRAVVRQLCCVLVFDVHTSALLARTELPGNLESVFAVTRDDSHVAVSNKHSIHVLRLDNDLSEDAVLQGHTRDVEHLTITYDGRYLASGTRRGEMRLWDISNRAAPTCIAIVAPLQSPDSPSFVAMAALPGAPRVAACTGDGSLRVWAIGEEAQRFRQALGQQATAAQPGCQQSPSQQEAHCSSSEVPVTCVATFATELKVATCMAVKASDELVAVGGEKGTVKIYTLAQVLCQTNHSSTDTPCTTLRIDTPSALDCITFFPKAECLAALVRWEGAYMQRLTSHPQQHQPTVVIARGLPDLLVVDSNNRVLLEQWLSDIRALVVVPVGPAIDHRRVPCHDPCVGSALRDRDLREAMLRGAPAEWLQTLVPVNSATTQELRNSSSSSSSSSNHNNNNNNNNNNNSSSSSSSSNHNHSNSSNLTSTSTSTSNSNNHNDNDSSDYLPLVAWLASLSDGAADLQAAFEAVQPGSLDLLTQPSMLRTAITCSKDSRMVSHVTSIISRAVHADACKRRHHAHHWFLDVRGLNTSFTEDLIALIAGFPDQAAELLDSLGLVPLHTDHHYDHQQTRLPESQMIVVGHERGYGEFFLWKRLREGKVLHKLEDAGATPTLTEACIVPIPYAAAFLPGKEETSFLRALADKGKAELFGSRIVRAVVQFKWETFGQRRFLWEAAWYMLSLVLITVLTFVFNASGKDLVQLLGAADNSSANASDISSVVIVALLAGMAFHDLVQEVRQVVAINNYLFYVWNWMDLASISLIFVVVGTYFAGWVHARAFLALAVYLRWYRLLYYLQPFQSTGPLVRMILVICYDMRYFLLVLGISIVAAWTSFRLLLRDDSALPVEELGDPANGLLLMFNMLLLADFDLATFDGDYVVLLRILFVISMVLVPVVLLNLLIALMSDSYERIQDRADIEFQLLRARILHEQEKFMTKKEKRNPKLFPKWLHVLVPKGGAGSGGVQWQGVLHALKKEVAGVDNRVSGVERKVEEQMADVQAKMEEALTLLKKLSEPQVPQQE</sequence>
<dbReference type="Pfam" id="PF00400">
    <property type="entry name" value="WD40"/>
    <property type="match status" value="2"/>
</dbReference>
<feature type="transmembrane region" description="Helical" evidence="8">
    <location>
        <begin position="1138"/>
        <end position="1162"/>
    </location>
</feature>
<evidence type="ECO:0000256" key="5">
    <source>
        <dbReference type="ARBA" id="ARBA00023136"/>
    </source>
</evidence>
<dbReference type="STRING" id="946362.F2URA4"/>
<dbReference type="PANTHER" id="PTHR10582">
    <property type="entry name" value="TRANSIENT RECEPTOR POTENTIAL ION CHANNEL PROTEIN"/>
    <property type="match status" value="1"/>
</dbReference>
<dbReference type="InterPro" id="IPR015943">
    <property type="entry name" value="WD40/YVTN_repeat-like_dom_sf"/>
</dbReference>
<evidence type="ECO:0000313" key="11">
    <source>
        <dbReference type="Proteomes" id="UP000007799"/>
    </source>
</evidence>
<feature type="transmembrane region" description="Helical" evidence="8">
    <location>
        <begin position="1108"/>
        <end position="1126"/>
    </location>
</feature>
<dbReference type="InterPro" id="IPR011047">
    <property type="entry name" value="Quinoprotein_ADH-like_sf"/>
</dbReference>
<organism evidence="11">
    <name type="scientific">Salpingoeca rosetta (strain ATCC 50818 / BSB-021)</name>
    <dbReference type="NCBI Taxonomy" id="946362"/>
    <lineage>
        <taxon>Eukaryota</taxon>
        <taxon>Choanoflagellata</taxon>
        <taxon>Craspedida</taxon>
        <taxon>Salpingoecidae</taxon>
        <taxon>Salpingoeca</taxon>
    </lineage>
</organism>
<evidence type="ECO:0000313" key="10">
    <source>
        <dbReference type="EMBL" id="EGD80207.1"/>
    </source>
</evidence>
<feature type="repeat" description="WD" evidence="6">
    <location>
        <begin position="463"/>
        <end position="498"/>
    </location>
</feature>
<dbReference type="SUPFAM" id="SSF50998">
    <property type="entry name" value="Quinoprotein alcohol dehydrogenase-like"/>
    <property type="match status" value="1"/>
</dbReference>
<feature type="transmembrane region" description="Helical" evidence="8">
    <location>
        <begin position="1199"/>
        <end position="1223"/>
    </location>
</feature>
<reference evidence="10" key="1">
    <citation type="submission" date="2009-08" db="EMBL/GenBank/DDBJ databases">
        <title>Annotation of Salpingoeca rosetta.</title>
        <authorList>
            <consortium name="The Broad Institute Genome Sequencing Platform"/>
            <person name="Russ C."/>
            <person name="Cuomo C."/>
            <person name="Burger G."/>
            <person name="Gray M.W."/>
            <person name="Holland P.W.H."/>
            <person name="King N."/>
            <person name="Lang F.B.F."/>
            <person name="Roger A.J."/>
            <person name="Ruiz-Trillo I."/>
            <person name="Young S.K."/>
            <person name="Zeng Q."/>
            <person name="Gargeya S."/>
            <person name="Alvarado L."/>
            <person name="Berlin A."/>
            <person name="Chapman S.B."/>
            <person name="Chen Z."/>
            <person name="Freedman E."/>
            <person name="Gellesch M."/>
            <person name="Goldberg J."/>
            <person name="Griggs A."/>
            <person name="Gujja S."/>
            <person name="Heilman E."/>
            <person name="Heiman D."/>
            <person name="Howarth C."/>
            <person name="Mehta T."/>
            <person name="Neiman D."/>
            <person name="Pearson M."/>
            <person name="Roberts A."/>
            <person name="Saif S."/>
            <person name="Shea T."/>
            <person name="Shenoy N."/>
            <person name="Sisk P."/>
            <person name="Stolte C."/>
            <person name="Sykes S."/>
            <person name="White J."/>
            <person name="Yandava C."/>
            <person name="Haas B."/>
            <person name="Nusbaum C."/>
            <person name="Birren B."/>
        </authorList>
    </citation>
    <scope>NUCLEOTIDE SEQUENCE [LARGE SCALE GENOMIC DNA]</scope>
    <source>
        <strain evidence="10">ATCC 50818</strain>
    </source>
</reference>
<dbReference type="PROSITE" id="PS50082">
    <property type="entry name" value="WD_REPEATS_2"/>
    <property type="match status" value="2"/>
</dbReference>
<dbReference type="eggNOG" id="KOG3676">
    <property type="taxonomic scope" value="Eukaryota"/>
</dbReference>
<keyword evidence="6" id="KW-0853">WD repeat</keyword>
<keyword evidence="3" id="KW-0677">Repeat</keyword>
<feature type="transmembrane region" description="Helical" evidence="8">
    <location>
        <begin position="1274"/>
        <end position="1295"/>
    </location>
</feature>
<dbReference type="InterPro" id="IPR036322">
    <property type="entry name" value="WD40_repeat_dom_sf"/>
</dbReference>
<dbReference type="InterPro" id="IPR005821">
    <property type="entry name" value="Ion_trans_dom"/>
</dbReference>
<feature type="repeat" description="WD" evidence="6">
    <location>
        <begin position="241"/>
        <end position="287"/>
    </location>
</feature>
<keyword evidence="2 8" id="KW-0812">Transmembrane</keyword>
<feature type="transmembrane region" description="Helical" evidence="8">
    <location>
        <begin position="1067"/>
        <end position="1088"/>
    </location>
</feature>
<feature type="region of interest" description="Disordered" evidence="7">
    <location>
        <begin position="771"/>
        <end position="832"/>
    </location>
</feature>
<evidence type="ECO:0000256" key="1">
    <source>
        <dbReference type="ARBA" id="ARBA00004141"/>
    </source>
</evidence>
<evidence type="ECO:0000256" key="2">
    <source>
        <dbReference type="ARBA" id="ARBA00022692"/>
    </source>
</evidence>
<dbReference type="Proteomes" id="UP000007799">
    <property type="component" value="Unassembled WGS sequence"/>
</dbReference>
<dbReference type="PROSITE" id="PS50294">
    <property type="entry name" value="WD_REPEATS_REGION"/>
    <property type="match status" value="1"/>
</dbReference>
<dbReference type="SMART" id="SM00320">
    <property type="entry name" value="WD40"/>
    <property type="match status" value="4"/>
</dbReference>
<keyword evidence="11" id="KW-1185">Reference proteome</keyword>
<dbReference type="SUPFAM" id="SSF50978">
    <property type="entry name" value="WD40 repeat-like"/>
    <property type="match status" value="1"/>
</dbReference>